<organism evidence="1 2">
    <name type="scientific">Arboricoccus pini</name>
    <dbReference type="NCBI Taxonomy" id="1963835"/>
    <lineage>
        <taxon>Bacteria</taxon>
        <taxon>Pseudomonadati</taxon>
        <taxon>Pseudomonadota</taxon>
        <taxon>Alphaproteobacteria</taxon>
        <taxon>Geminicoccales</taxon>
        <taxon>Geminicoccaceae</taxon>
        <taxon>Arboricoccus</taxon>
    </lineage>
</organism>
<dbReference type="PANTHER" id="PTHR37953">
    <property type="entry name" value="UPF0127 PROTEIN MJ1496"/>
    <property type="match status" value="1"/>
</dbReference>
<dbReference type="Gene3D" id="2.60.120.1140">
    <property type="entry name" value="Protein of unknown function DUF192"/>
    <property type="match status" value="1"/>
</dbReference>
<name>A0A212PZP5_9PROT</name>
<dbReference type="PANTHER" id="PTHR37953:SF1">
    <property type="entry name" value="UPF0127 PROTEIN MJ1496"/>
    <property type="match status" value="1"/>
</dbReference>
<proteinExistence type="predicted"/>
<evidence type="ECO:0000313" key="1">
    <source>
        <dbReference type="EMBL" id="SNB52547.1"/>
    </source>
</evidence>
<dbReference type="AlphaFoldDB" id="A0A212PZP5"/>
<protein>
    <recommendedName>
        <fullName evidence="3">DUF192 domain-containing protein</fullName>
    </recommendedName>
</protein>
<dbReference type="Pfam" id="PF02643">
    <property type="entry name" value="DUF192"/>
    <property type="match status" value="1"/>
</dbReference>
<reference evidence="1 2" key="1">
    <citation type="submission" date="2017-06" db="EMBL/GenBank/DDBJ databases">
        <authorList>
            <person name="Kim H.J."/>
            <person name="Triplett B.A."/>
        </authorList>
    </citation>
    <scope>NUCLEOTIDE SEQUENCE [LARGE SCALE GENOMIC DNA]</scope>
    <source>
        <strain evidence="1 2">B29T1</strain>
    </source>
</reference>
<evidence type="ECO:0008006" key="3">
    <source>
        <dbReference type="Google" id="ProtNLM"/>
    </source>
</evidence>
<evidence type="ECO:0000313" key="2">
    <source>
        <dbReference type="Proteomes" id="UP000197065"/>
    </source>
</evidence>
<dbReference type="Proteomes" id="UP000197065">
    <property type="component" value="Unassembled WGS sequence"/>
</dbReference>
<gene>
    <name evidence="1" type="ORF">SAMN07250955_101272</name>
</gene>
<dbReference type="OrthoDB" id="9808290at2"/>
<dbReference type="RefSeq" id="WP_088559587.1">
    <property type="nucleotide sequence ID" value="NZ_FYEH01000001.1"/>
</dbReference>
<keyword evidence="2" id="KW-1185">Reference proteome</keyword>
<accession>A0A212PZP5</accession>
<dbReference type="EMBL" id="FYEH01000001">
    <property type="protein sequence ID" value="SNB52547.1"/>
    <property type="molecule type" value="Genomic_DNA"/>
</dbReference>
<dbReference type="InterPro" id="IPR038695">
    <property type="entry name" value="Saro_0823-like_sf"/>
</dbReference>
<sequence>MALLIALMLPLEARALAVRQLEIETKTGPRHFTVEIADTDATRAYGLMQRTELPADRGMLFDFIEPQPVAFWMKDTLIPLDMLFIDKRGLILRIHKQAVPESETPIPSGFPVRAVLEIGGGQSDRQGIAVGDRVRDPIFPAP</sequence>
<dbReference type="InterPro" id="IPR003795">
    <property type="entry name" value="DUF192"/>
</dbReference>